<dbReference type="Proteomes" id="UP000194841">
    <property type="component" value="Unassembled WGS sequence"/>
</dbReference>
<keyword evidence="2" id="KW-1185">Reference proteome</keyword>
<protein>
    <submittedName>
        <fullName evidence="1">Uncharacterized protein</fullName>
    </submittedName>
</protein>
<dbReference type="EMBL" id="MWPV01000006">
    <property type="protein sequence ID" value="OUL56572.1"/>
    <property type="molecule type" value="Genomic_DNA"/>
</dbReference>
<organism evidence="1 2">
    <name type="scientific">Pseudoalteromonas ulvae</name>
    <dbReference type="NCBI Taxonomy" id="107327"/>
    <lineage>
        <taxon>Bacteria</taxon>
        <taxon>Pseudomonadati</taxon>
        <taxon>Pseudomonadota</taxon>
        <taxon>Gammaproteobacteria</taxon>
        <taxon>Alteromonadales</taxon>
        <taxon>Pseudoalteromonadaceae</taxon>
        <taxon>Pseudoalteromonas</taxon>
    </lineage>
</organism>
<name>A0A244CLU9_PSEDV</name>
<reference evidence="1 2" key="1">
    <citation type="submission" date="2017-02" db="EMBL/GenBank/DDBJ databases">
        <title>Pseudoalteromonas ulvae TC14 Genome.</title>
        <authorList>
            <person name="Molmeret M."/>
        </authorList>
    </citation>
    <scope>NUCLEOTIDE SEQUENCE [LARGE SCALE GENOMIC DNA]</scope>
    <source>
        <strain evidence="1">TC14</strain>
    </source>
</reference>
<accession>A0A244CLU9</accession>
<evidence type="ECO:0000313" key="1">
    <source>
        <dbReference type="EMBL" id="OUL56572.1"/>
    </source>
</evidence>
<gene>
    <name evidence="1" type="ORF">B1199_18100</name>
</gene>
<comment type="caution">
    <text evidence="1">The sequence shown here is derived from an EMBL/GenBank/DDBJ whole genome shotgun (WGS) entry which is preliminary data.</text>
</comment>
<proteinExistence type="predicted"/>
<sequence length="99" mass="11549">MESRLVITDCSFIGNLCLKAMDDKGNELNILYFSPNFDTTFKDRYWLKPNKIIGLYILKEDLSLMLSLKKKSKITLQFLYHNKSNDNVFKSIPIKVNLP</sequence>
<dbReference type="AlphaFoldDB" id="A0A244CLU9"/>
<evidence type="ECO:0000313" key="2">
    <source>
        <dbReference type="Proteomes" id="UP000194841"/>
    </source>
</evidence>